<protein>
    <submittedName>
        <fullName evidence="1">Uncharacterized protein</fullName>
    </submittedName>
</protein>
<dbReference type="Proteomes" id="UP000029227">
    <property type="component" value="Unassembled WGS sequence"/>
</dbReference>
<sequence>MQQWIKMTGVASVIVSVLAGCGGGGSDSNGHTGGGRLL</sequence>
<comment type="caution">
    <text evidence="1">The sequence shown here is derived from an EMBL/GenBank/DDBJ whole genome shotgun (WGS) entry which is preliminary data.</text>
</comment>
<gene>
    <name evidence="1" type="ORF">JCM19237_1075</name>
</gene>
<dbReference type="STRING" id="754436.JCM19237_1075"/>
<proteinExistence type="predicted"/>
<dbReference type="AlphaFoldDB" id="A0A090QQ74"/>
<evidence type="ECO:0000313" key="1">
    <source>
        <dbReference type="EMBL" id="GAL04403.1"/>
    </source>
</evidence>
<organism evidence="1 2">
    <name type="scientific">Photobacterium aphoticum</name>
    <dbReference type="NCBI Taxonomy" id="754436"/>
    <lineage>
        <taxon>Bacteria</taxon>
        <taxon>Pseudomonadati</taxon>
        <taxon>Pseudomonadota</taxon>
        <taxon>Gammaproteobacteria</taxon>
        <taxon>Vibrionales</taxon>
        <taxon>Vibrionaceae</taxon>
        <taxon>Photobacterium</taxon>
    </lineage>
</organism>
<dbReference type="PROSITE" id="PS51257">
    <property type="entry name" value="PROKAR_LIPOPROTEIN"/>
    <property type="match status" value="1"/>
</dbReference>
<dbReference type="EMBL" id="BBMN01000004">
    <property type="protein sequence ID" value="GAL04403.1"/>
    <property type="molecule type" value="Genomic_DNA"/>
</dbReference>
<reference evidence="1 2" key="1">
    <citation type="journal article" date="2014" name="Genome Announc.">
        <title>Draft Genome Sequences of Two Vibrionaceae Species, Vibrio ponticus C121 and Photobacterium aphoticum C119, Isolated as Coral Reef Microbiota.</title>
        <authorList>
            <person name="Al-saari N."/>
            <person name="Meirelles P.M."/>
            <person name="Mino S."/>
            <person name="Suda W."/>
            <person name="Oshima K."/>
            <person name="Hattori M."/>
            <person name="Ohkuma M."/>
            <person name="Thompson F.L."/>
            <person name="Gomez-Gil B."/>
            <person name="Sawabe T."/>
            <person name="Sawabe T."/>
        </authorList>
    </citation>
    <scope>NUCLEOTIDE SEQUENCE [LARGE SCALE GENOMIC DNA]</scope>
    <source>
        <strain evidence="1 2">JCM 19237</strain>
    </source>
</reference>
<accession>A0A090QQ74</accession>
<name>A0A090QQ74_9GAMM</name>
<evidence type="ECO:0000313" key="2">
    <source>
        <dbReference type="Proteomes" id="UP000029227"/>
    </source>
</evidence>